<protein>
    <submittedName>
        <fullName evidence="1">Uncharacterized protein conserved in bacteria TrfA</fullName>
    </submittedName>
</protein>
<dbReference type="Proteomes" id="UP000218731">
    <property type="component" value="Plasmid pKF715A"/>
</dbReference>
<organism evidence="1 2">
    <name type="scientific">Pseudomonas putida</name>
    <name type="common">Arthrobacter siderocapsulatus</name>
    <dbReference type="NCBI Taxonomy" id="303"/>
    <lineage>
        <taxon>Bacteria</taxon>
        <taxon>Pseudomonadati</taxon>
        <taxon>Pseudomonadota</taxon>
        <taxon>Gammaproteobacteria</taxon>
        <taxon>Pseudomonadales</taxon>
        <taxon>Pseudomonadaceae</taxon>
        <taxon>Pseudomonas</taxon>
    </lineage>
</organism>
<name>A0A1L7NM44_PSEPU</name>
<evidence type="ECO:0000313" key="1">
    <source>
        <dbReference type="EMBL" id="BAW26507.1"/>
    </source>
</evidence>
<dbReference type="RefSeq" id="WP_073937612.1">
    <property type="nucleotide sequence ID" value="NZ_AP015030.1"/>
</dbReference>
<dbReference type="AlphaFoldDB" id="A0A1L7NM44"/>
<keyword evidence="1" id="KW-0614">Plasmid</keyword>
<sequence length="386" mass="44003">MSDDLVLTQEESVQGVIDERRSKLREKFDLASAQGILPFTNERFFEQSNPIVRSALFTAGKMNVRAKSQYLDWTEIFSLGSGSIHYRGPLLTVDHEVVLVRLLVLARGRSLTQPIYCNQADILRWLNLDLNSGANYKKARRILDDLAAAELRISSKPALRRLLSILTSPALSEMADGKFFQEYVKNRFSSHLKMIADGLENDQPVDVSMKFITNQTHNHITKRMMVNLDPISAIFFDGVNTTLLPFEIWDTLDRFGKKLLPLIASHRDGVYPTKLEKYHEFSGSKSEYKTVKRRFKSEQKKRFEDWECKGWIVPGWKIERNNEGEEVVSGLKAGEAVRIRSALEIPVLLDTPEDIARGDDDAIQERLDAFADSFGAERPAPRKKRG</sequence>
<geneLocation type="plasmid" evidence="2">
    <name>pkf715a dna</name>
</geneLocation>
<evidence type="ECO:0000313" key="2">
    <source>
        <dbReference type="Proteomes" id="UP000218731"/>
    </source>
</evidence>
<gene>
    <name evidence="1" type="ORF">KF715C_pA20</name>
</gene>
<reference evidence="1 2" key="1">
    <citation type="submission" date="2015-11" db="EMBL/GenBank/DDBJ databases">
        <title>Complete genome sequencing of a biphenyl-degrading bacterium, Pseudomonas putida KF715 (=NBRC110667).</title>
        <authorList>
            <person name="Suenaga H."/>
            <person name="Fujihara N."/>
            <person name="Watanabe T."/>
            <person name="Hirose J."/>
            <person name="Kimura N."/>
            <person name="Yamazoe A."/>
            <person name="Hosoyama A."/>
            <person name="Shimodaira J."/>
            <person name="Furukawa K."/>
        </authorList>
    </citation>
    <scope>NUCLEOTIDE SEQUENCE [LARGE SCALE GENOMIC DNA]</scope>
    <source>
        <strain evidence="1 2">KF715</strain>
        <plasmid evidence="2">Plasmid pkf715a dna</plasmid>
    </source>
</reference>
<proteinExistence type="predicted"/>
<accession>A0A1L7NM44</accession>
<dbReference type="EMBL" id="AP015030">
    <property type="protein sequence ID" value="BAW26507.1"/>
    <property type="molecule type" value="Genomic_DNA"/>
</dbReference>